<dbReference type="InterPro" id="IPR014914">
    <property type="entry name" value="RES_dom"/>
</dbReference>
<proteinExistence type="predicted"/>
<name>A0A963Z0K3_9PROT</name>
<keyword evidence="3" id="KW-1185">Reference proteome</keyword>
<gene>
    <name evidence="2" type="ORF">ACELLULO517_05280</name>
</gene>
<comment type="caution">
    <text evidence="2">The sequence shown here is derived from an EMBL/GenBank/DDBJ whole genome shotgun (WGS) entry which is preliminary data.</text>
</comment>
<dbReference type="Proteomes" id="UP000721844">
    <property type="component" value="Unassembled WGS sequence"/>
</dbReference>
<protein>
    <submittedName>
        <fullName evidence="2">RES family NAD+ phosphorylase</fullName>
    </submittedName>
</protein>
<dbReference type="AlphaFoldDB" id="A0A963Z0K3"/>
<feature type="domain" description="RES" evidence="1">
    <location>
        <begin position="31"/>
        <end position="169"/>
    </location>
</feature>
<organism evidence="2 3">
    <name type="scientific">Acidisoma cellulosilyticum</name>
    <dbReference type="NCBI Taxonomy" id="2802395"/>
    <lineage>
        <taxon>Bacteria</taxon>
        <taxon>Pseudomonadati</taxon>
        <taxon>Pseudomonadota</taxon>
        <taxon>Alphaproteobacteria</taxon>
        <taxon>Acetobacterales</taxon>
        <taxon>Acidocellaceae</taxon>
        <taxon>Acidisoma</taxon>
    </lineage>
</organism>
<reference evidence="2 3" key="1">
    <citation type="journal article" date="2021" name="Microorganisms">
        <title>Acidisoma silvae sp. nov. and Acidisomacellulosilytica sp. nov., Two Acidophilic Bacteria Isolated from Decaying Wood, Hydrolyzing Cellulose and Producing Poly-3-hydroxybutyrate.</title>
        <authorList>
            <person name="Mieszkin S."/>
            <person name="Pouder E."/>
            <person name="Uroz S."/>
            <person name="Simon-Colin C."/>
            <person name="Alain K."/>
        </authorList>
    </citation>
    <scope>NUCLEOTIDE SEQUENCE [LARGE SCALE GENOMIC DNA]</scope>
    <source>
        <strain evidence="2 3">HW T5.17</strain>
    </source>
</reference>
<dbReference type="RefSeq" id="WP_227306266.1">
    <property type="nucleotide sequence ID" value="NZ_JAESVA010000002.1"/>
</dbReference>
<dbReference type="Pfam" id="PF08808">
    <property type="entry name" value="RES"/>
    <property type="match status" value="1"/>
</dbReference>
<sequence length="192" mass="21442">MQLDPAAIKPFVCTFKPIGYLRVFRWQHRTSPLGMGFGKTRFASPTDKFKLLYLGQDLPTCIAEAIIRDRFEGSTRRVLTRNELSRWGVCAVTVAHPLQLLDLRGDGCLHLGVSTDIAGGKSQDDARIFSEELYAKTHLHGILYKSRLRKRQNCVAVYDRAAGAALSTGDVTQMERLADLVPALQALRIELI</sequence>
<evidence type="ECO:0000313" key="3">
    <source>
        <dbReference type="Proteomes" id="UP000721844"/>
    </source>
</evidence>
<evidence type="ECO:0000313" key="2">
    <source>
        <dbReference type="EMBL" id="MCB8879638.1"/>
    </source>
</evidence>
<evidence type="ECO:0000259" key="1">
    <source>
        <dbReference type="SMART" id="SM00953"/>
    </source>
</evidence>
<dbReference type="SMART" id="SM00953">
    <property type="entry name" value="RES"/>
    <property type="match status" value="1"/>
</dbReference>
<accession>A0A963Z0K3</accession>
<dbReference type="EMBL" id="JAESVA010000002">
    <property type="protein sequence ID" value="MCB8879638.1"/>
    <property type="molecule type" value="Genomic_DNA"/>
</dbReference>